<dbReference type="EMBL" id="JACHMN010000002">
    <property type="protein sequence ID" value="MBB5869670.1"/>
    <property type="molecule type" value="Genomic_DNA"/>
</dbReference>
<sequence>MWQTGAGRIVATRFRRADASRDRVEVRVVLDLDPSNPTHAQQQARVAVATVCIALEQLSHRKGVQ</sequence>
<protein>
    <submittedName>
        <fullName evidence="1">Uncharacterized protein</fullName>
    </submittedName>
</protein>
<accession>A0A841BS97</accession>
<evidence type="ECO:0000313" key="2">
    <source>
        <dbReference type="Proteomes" id="UP000587527"/>
    </source>
</evidence>
<dbReference type="AlphaFoldDB" id="A0A841BS97"/>
<dbReference type="Proteomes" id="UP000587527">
    <property type="component" value="Unassembled WGS sequence"/>
</dbReference>
<reference evidence="1 2" key="1">
    <citation type="submission" date="2020-08" db="EMBL/GenBank/DDBJ databases">
        <title>Sequencing the genomes of 1000 actinobacteria strains.</title>
        <authorList>
            <person name="Klenk H.-P."/>
        </authorList>
    </citation>
    <scope>NUCLEOTIDE SEQUENCE [LARGE SCALE GENOMIC DNA]</scope>
    <source>
        <strain evidence="1 2">DSM 45362</strain>
    </source>
</reference>
<organism evidence="1 2">
    <name type="scientific">Allocatelliglobosispora scoriae</name>
    <dbReference type="NCBI Taxonomy" id="643052"/>
    <lineage>
        <taxon>Bacteria</taxon>
        <taxon>Bacillati</taxon>
        <taxon>Actinomycetota</taxon>
        <taxon>Actinomycetes</taxon>
        <taxon>Micromonosporales</taxon>
        <taxon>Micromonosporaceae</taxon>
        <taxon>Allocatelliglobosispora</taxon>
    </lineage>
</organism>
<name>A0A841BS97_9ACTN</name>
<proteinExistence type="predicted"/>
<gene>
    <name evidence="1" type="ORF">F4553_003049</name>
</gene>
<evidence type="ECO:0000313" key="1">
    <source>
        <dbReference type="EMBL" id="MBB5869670.1"/>
    </source>
</evidence>
<keyword evidence="2" id="KW-1185">Reference proteome</keyword>
<dbReference type="RefSeq" id="WP_184836449.1">
    <property type="nucleotide sequence ID" value="NZ_JACHMN010000002.1"/>
</dbReference>
<comment type="caution">
    <text evidence="1">The sequence shown here is derived from an EMBL/GenBank/DDBJ whole genome shotgun (WGS) entry which is preliminary data.</text>
</comment>